<comment type="caution">
    <text evidence="4">The sequence shown here is derived from an EMBL/GenBank/DDBJ whole genome shotgun (WGS) entry which is preliminary data.</text>
</comment>
<evidence type="ECO:0000313" key="5">
    <source>
        <dbReference type="Proteomes" id="UP000231586"/>
    </source>
</evidence>
<evidence type="ECO:0000313" key="4">
    <source>
        <dbReference type="EMBL" id="PJI85730.1"/>
    </source>
</evidence>
<feature type="region of interest" description="Disordered" evidence="1">
    <location>
        <begin position="190"/>
        <end position="221"/>
    </location>
</feature>
<protein>
    <submittedName>
        <fullName evidence="4">VanZ like protein</fullName>
    </submittedName>
</protein>
<dbReference type="OrthoDB" id="4942035at2"/>
<evidence type="ECO:0000259" key="3">
    <source>
        <dbReference type="Pfam" id="PF04892"/>
    </source>
</evidence>
<keyword evidence="2" id="KW-0472">Membrane</keyword>
<name>A0A2M8W484_9MICO</name>
<feature type="transmembrane region" description="Helical" evidence="2">
    <location>
        <begin position="77"/>
        <end position="94"/>
    </location>
</feature>
<dbReference type="PANTHER" id="PTHR36834">
    <property type="entry name" value="MEMBRANE PROTEIN-RELATED"/>
    <property type="match status" value="1"/>
</dbReference>
<dbReference type="InterPro" id="IPR053150">
    <property type="entry name" value="Teicoplanin_resist-assoc"/>
</dbReference>
<accession>A0A2M8W484</accession>
<dbReference type="Pfam" id="PF04892">
    <property type="entry name" value="VanZ"/>
    <property type="match status" value="1"/>
</dbReference>
<dbReference type="InterPro" id="IPR006976">
    <property type="entry name" value="VanZ-like"/>
</dbReference>
<keyword evidence="2" id="KW-1133">Transmembrane helix</keyword>
<dbReference type="RefSeq" id="WP_100351002.1">
    <property type="nucleotide sequence ID" value="NZ_PGTZ01000011.1"/>
</dbReference>
<sequence length="221" mass="22433">MTVVVKGAVGDAGSEDAPGHTGSRRLVALFAVYLVLLVWLVLWKFDLPWRGPDAERTVKLVPFVAAGGNGASRPSEVLANVLLFVPFGLYLGLLGSRIRWGRACRAVAAASAGLEVAEYVLAVGRSDVTDVVTNTLGGVAGLVVVAVVRRAVPGRAERALARVCAATTVIAIVAVAAFVAAPGQLHNGLAGAGNHGRPGQGPDSVPPLHDGSGSQGPPGGK</sequence>
<gene>
    <name evidence="4" type="ORF">CLV34_2921</name>
</gene>
<keyword evidence="2" id="KW-0812">Transmembrane</keyword>
<dbReference type="AlphaFoldDB" id="A0A2M8W484"/>
<feature type="transmembrane region" description="Helical" evidence="2">
    <location>
        <begin position="26"/>
        <end position="45"/>
    </location>
</feature>
<evidence type="ECO:0000256" key="2">
    <source>
        <dbReference type="SAM" id="Phobius"/>
    </source>
</evidence>
<reference evidence="4 5" key="1">
    <citation type="submission" date="2017-11" db="EMBL/GenBank/DDBJ databases">
        <title>Genomic Encyclopedia of Archaeal and Bacterial Type Strains, Phase II (KMG-II): From Individual Species to Whole Genera.</title>
        <authorList>
            <person name="Goeker M."/>
        </authorList>
    </citation>
    <scope>NUCLEOTIDE SEQUENCE [LARGE SCALE GENOMIC DNA]</scope>
    <source>
        <strain evidence="4 5">DSM 22413</strain>
    </source>
</reference>
<organism evidence="4 5">
    <name type="scientific">Luteimicrobium subarcticum</name>
    <dbReference type="NCBI Taxonomy" id="620910"/>
    <lineage>
        <taxon>Bacteria</taxon>
        <taxon>Bacillati</taxon>
        <taxon>Actinomycetota</taxon>
        <taxon>Actinomycetes</taxon>
        <taxon>Micrococcales</taxon>
        <taxon>Luteimicrobium</taxon>
    </lineage>
</organism>
<keyword evidence="5" id="KW-1185">Reference proteome</keyword>
<proteinExistence type="predicted"/>
<dbReference type="PANTHER" id="PTHR36834:SF1">
    <property type="entry name" value="INTEGRAL MEMBRANE PROTEIN"/>
    <property type="match status" value="1"/>
</dbReference>
<evidence type="ECO:0000256" key="1">
    <source>
        <dbReference type="SAM" id="MobiDB-lite"/>
    </source>
</evidence>
<feature type="transmembrane region" description="Helical" evidence="2">
    <location>
        <begin position="160"/>
        <end position="181"/>
    </location>
</feature>
<dbReference type="Proteomes" id="UP000231586">
    <property type="component" value="Unassembled WGS sequence"/>
</dbReference>
<feature type="compositionally biased region" description="Gly residues" evidence="1">
    <location>
        <begin position="190"/>
        <end position="199"/>
    </location>
</feature>
<feature type="domain" description="VanZ-like" evidence="3">
    <location>
        <begin position="30"/>
        <end position="148"/>
    </location>
</feature>
<dbReference type="EMBL" id="PGTZ01000011">
    <property type="protein sequence ID" value="PJI85730.1"/>
    <property type="molecule type" value="Genomic_DNA"/>
</dbReference>